<feature type="region of interest" description="Disordered" evidence="1">
    <location>
        <begin position="552"/>
        <end position="580"/>
    </location>
</feature>
<evidence type="ECO:0000313" key="2">
    <source>
        <dbReference type="EMBL" id="KAJ8059436.1"/>
    </source>
</evidence>
<keyword evidence="3" id="KW-1185">Reference proteome</keyword>
<comment type="caution">
    <text evidence="2">The sequence shown here is derived from an EMBL/GenBank/DDBJ whole genome shotgun (WGS) entry which is preliminary data.</text>
</comment>
<dbReference type="AlphaFoldDB" id="A0A9X0AAW4"/>
<feature type="region of interest" description="Disordered" evidence="1">
    <location>
        <begin position="1"/>
        <end position="28"/>
    </location>
</feature>
<accession>A0A9X0AAW4</accession>
<reference evidence="2" key="1">
    <citation type="submission" date="2022-11" db="EMBL/GenBank/DDBJ databases">
        <title>Genome Resource of Sclerotinia nivalis Strain SnTB1, a Plant Pathogen Isolated from American Ginseng.</title>
        <authorList>
            <person name="Fan S."/>
        </authorList>
    </citation>
    <scope>NUCLEOTIDE SEQUENCE</scope>
    <source>
        <strain evidence="2">SnTB1</strain>
    </source>
</reference>
<dbReference type="OrthoDB" id="5429442at2759"/>
<organism evidence="2 3">
    <name type="scientific">Sclerotinia nivalis</name>
    <dbReference type="NCBI Taxonomy" id="352851"/>
    <lineage>
        <taxon>Eukaryota</taxon>
        <taxon>Fungi</taxon>
        <taxon>Dikarya</taxon>
        <taxon>Ascomycota</taxon>
        <taxon>Pezizomycotina</taxon>
        <taxon>Leotiomycetes</taxon>
        <taxon>Helotiales</taxon>
        <taxon>Sclerotiniaceae</taxon>
        <taxon>Sclerotinia</taxon>
    </lineage>
</organism>
<proteinExistence type="predicted"/>
<evidence type="ECO:0000313" key="3">
    <source>
        <dbReference type="Proteomes" id="UP001152300"/>
    </source>
</evidence>
<gene>
    <name evidence="2" type="ORF">OCU04_011100</name>
</gene>
<feature type="compositionally biased region" description="Acidic residues" evidence="1">
    <location>
        <begin position="564"/>
        <end position="580"/>
    </location>
</feature>
<dbReference type="EMBL" id="JAPEIS010000014">
    <property type="protein sequence ID" value="KAJ8059436.1"/>
    <property type="molecule type" value="Genomic_DNA"/>
</dbReference>
<dbReference type="Proteomes" id="UP001152300">
    <property type="component" value="Unassembled WGS sequence"/>
</dbReference>
<protein>
    <submittedName>
        <fullName evidence="2">Uncharacterized protein</fullName>
    </submittedName>
</protein>
<sequence>MEIVKKGPEGYRPMPAQKRAPPPHLAQNDADAWPTEFNLYNCDIATYVSTNLLNRVTFAEAMKDKGPVVWPETFPSSKGKQPNQQGFRAIKKLHSSSFTETQKFINNTDLFPYFEFGWNGRLFCHFPFATGTASLPPCNNGKYTLYDMKGWDVVIDAPYTEEDLERGDPAYEYVRDNVNDSDKFDFYQVLLKLAEEGRWSNLARTSGLPSGAPRDEFFSLLKEWIANHLKTPAAMFIWNLSTGLHPARPFVPTSRNMRLGINYAQDWALEASANAMIFQENCGGNPPTDKSTGDPYTSLDGFVQVGMELFWFRYLLSSDTNLLYAINKATNLEAVWIEIKPNDRYQRKYIQGYNPNHGTSYYDWDPYFNNPRFRWSKTSTATDWCGIGDHVAETDMTMTCTTNNYISFDTGSKYSNWIKIEGESEISVNLTKWFAGFNTTDDTFSVKASWNFTMSMNSMLDGKLGWDLSKFESKVDPTGPIDADSVRDMQNVMENMAADIQLFYSDLSDSLKDAQQLMLPPGKRFLYKDPVFYYSGYLQVKLDYDDNMILAEETGAEEGKKGDDTEEDKGEEEEDKLTIG</sequence>
<evidence type="ECO:0000256" key="1">
    <source>
        <dbReference type="SAM" id="MobiDB-lite"/>
    </source>
</evidence>
<name>A0A9X0AAW4_9HELO</name>